<dbReference type="Proteomes" id="UP000515153">
    <property type="component" value="Unplaced"/>
</dbReference>
<dbReference type="GeneID" id="41957708"/>
<evidence type="ECO:0000313" key="1">
    <source>
        <dbReference type="Proteomes" id="UP000515153"/>
    </source>
</evidence>
<accession>A0A6P8BCP4</accession>
<reference evidence="2" key="1">
    <citation type="journal article" date="2019" name="Mol. Biol. Evol.">
        <title>Blast fungal genomes show frequent chromosomal changes, gene gains and losses, and effector gene turnover.</title>
        <authorList>
            <person name="Gomez Luciano L.B."/>
            <person name="Jason Tsai I."/>
            <person name="Chuma I."/>
            <person name="Tosa Y."/>
            <person name="Chen Y.H."/>
            <person name="Li J.Y."/>
            <person name="Li M.Y."/>
            <person name="Jade Lu M.Y."/>
            <person name="Nakayashiki H."/>
            <person name="Li W.H."/>
        </authorList>
    </citation>
    <scope>NUCLEOTIDE SEQUENCE</scope>
    <source>
        <strain evidence="2">NI907</strain>
    </source>
</reference>
<dbReference type="AlphaFoldDB" id="A0A6P8BCP4"/>
<dbReference type="RefSeq" id="XP_030984891.1">
    <property type="nucleotide sequence ID" value="XM_031122797.1"/>
</dbReference>
<dbReference type="KEGG" id="pgri:PgNI_02739"/>
<name>A0A6P8BCP4_PYRGI</name>
<organism evidence="1 2">
    <name type="scientific">Pyricularia grisea</name>
    <name type="common">Crabgrass-specific blast fungus</name>
    <name type="synonym">Magnaporthe grisea</name>
    <dbReference type="NCBI Taxonomy" id="148305"/>
    <lineage>
        <taxon>Eukaryota</taxon>
        <taxon>Fungi</taxon>
        <taxon>Dikarya</taxon>
        <taxon>Ascomycota</taxon>
        <taxon>Pezizomycotina</taxon>
        <taxon>Sordariomycetes</taxon>
        <taxon>Sordariomycetidae</taxon>
        <taxon>Magnaporthales</taxon>
        <taxon>Pyriculariaceae</taxon>
        <taxon>Pyricularia</taxon>
    </lineage>
</organism>
<protein>
    <submittedName>
        <fullName evidence="2">Uncharacterized protein</fullName>
    </submittedName>
</protein>
<gene>
    <name evidence="2" type="ORF">PgNI_02739</name>
</gene>
<reference evidence="2" key="3">
    <citation type="submission" date="2025-08" db="UniProtKB">
        <authorList>
            <consortium name="RefSeq"/>
        </authorList>
    </citation>
    <scope>IDENTIFICATION</scope>
    <source>
        <strain evidence="2">NI907</strain>
    </source>
</reference>
<proteinExistence type="predicted"/>
<reference evidence="2" key="2">
    <citation type="submission" date="2019-10" db="EMBL/GenBank/DDBJ databases">
        <authorList>
            <consortium name="NCBI Genome Project"/>
        </authorList>
    </citation>
    <scope>NUCLEOTIDE SEQUENCE</scope>
    <source>
        <strain evidence="2">NI907</strain>
    </source>
</reference>
<sequence length="64" mass="7602">MDALTDYQIMVAVLRKCKVLWQAVTTAVEHSKCRWDKWLKSVIVCRAILTDYQITLLVLWRCKF</sequence>
<keyword evidence="1" id="KW-1185">Reference proteome</keyword>
<evidence type="ECO:0000313" key="2">
    <source>
        <dbReference type="RefSeq" id="XP_030984891.1"/>
    </source>
</evidence>